<dbReference type="InterPro" id="IPR003746">
    <property type="entry name" value="DUF167"/>
</dbReference>
<accession>A0A1G2KQF1</accession>
<dbReference type="InterPro" id="IPR036591">
    <property type="entry name" value="YggU-like_sf"/>
</dbReference>
<organism evidence="2 3">
    <name type="scientific">Candidatus Sungbacteria bacterium RIFCSPHIGHO2_02_FULL_49_20</name>
    <dbReference type="NCBI Taxonomy" id="1802272"/>
    <lineage>
        <taxon>Bacteria</taxon>
        <taxon>Candidatus Sungiibacteriota</taxon>
    </lineage>
</organism>
<protein>
    <submittedName>
        <fullName evidence="2">Uncharacterized protein</fullName>
    </submittedName>
</protein>
<comment type="similarity">
    <text evidence="1">Belongs to the UPF0235 family.</text>
</comment>
<dbReference type="SUPFAM" id="SSF69786">
    <property type="entry name" value="YggU-like"/>
    <property type="match status" value="1"/>
</dbReference>
<gene>
    <name evidence="2" type="ORF">A3C12_01835</name>
</gene>
<evidence type="ECO:0000256" key="1">
    <source>
        <dbReference type="ARBA" id="ARBA00010364"/>
    </source>
</evidence>
<dbReference type="Pfam" id="PF02594">
    <property type="entry name" value="DUF167"/>
    <property type="match status" value="1"/>
</dbReference>
<dbReference type="EMBL" id="MHQK01000026">
    <property type="protein sequence ID" value="OHA01494.1"/>
    <property type="molecule type" value="Genomic_DNA"/>
</dbReference>
<dbReference type="Proteomes" id="UP000178710">
    <property type="component" value="Unassembled WGS sequence"/>
</dbReference>
<dbReference type="GO" id="GO:0005737">
    <property type="term" value="C:cytoplasm"/>
    <property type="evidence" value="ECO:0007669"/>
    <property type="project" value="TreeGrafter"/>
</dbReference>
<comment type="caution">
    <text evidence="2">The sequence shown here is derived from an EMBL/GenBank/DDBJ whole genome shotgun (WGS) entry which is preliminary data.</text>
</comment>
<name>A0A1G2KQF1_9BACT</name>
<dbReference type="NCBIfam" id="TIGR00251">
    <property type="entry name" value="DUF167 family protein"/>
    <property type="match status" value="1"/>
</dbReference>
<proteinExistence type="inferred from homology"/>
<dbReference type="SMART" id="SM01152">
    <property type="entry name" value="DUF167"/>
    <property type="match status" value="1"/>
</dbReference>
<dbReference type="PANTHER" id="PTHR13420">
    <property type="entry name" value="UPF0235 PROTEIN C15ORF40"/>
    <property type="match status" value="1"/>
</dbReference>
<reference evidence="2 3" key="1">
    <citation type="journal article" date="2016" name="Nat. Commun.">
        <title>Thousands of microbial genomes shed light on interconnected biogeochemical processes in an aquifer system.</title>
        <authorList>
            <person name="Anantharaman K."/>
            <person name="Brown C.T."/>
            <person name="Hug L.A."/>
            <person name="Sharon I."/>
            <person name="Castelle C.J."/>
            <person name="Probst A.J."/>
            <person name="Thomas B.C."/>
            <person name="Singh A."/>
            <person name="Wilkins M.J."/>
            <person name="Karaoz U."/>
            <person name="Brodie E.L."/>
            <person name="Williams K.H."/>
            <person name="Hubbard S.S."/>
            <person name="Banfield J.F."/>
        </authorList>
    </citation>
    <scope>NUCLEOTIDE SEQUENCE [LARGE SCALE GENOMIC DNA]</scope>
</reference>
<dbReference type="AlphaFoldDB" id="A0A1G2KQF1"/>
<evidence type="ECO:0000313" key="3">
    <source>
        <dbReference type="Proteomes" id="UP000178710"/>
    </source>
</evidence>
<dbReference type="PANTHER" id="PTHR13420:SF7">
    <property type="entry name" value="UPF0235 PROTEIN C15ORF40"/>
    <property type="match status" value="1"/>
</dbReference>
<dbReference type="Gene3D" id="3.30.1200.10">
    <property type="entry name" value="YggU-like"/>
    <property type="match status" value="1"/>
</dbReference>
<evidence type="ECO:0000313" key="2">
    <source>
        <dbReference type="EMBL" id="OHA01494.1"/>
    </source>
</evidence>
<sequence>MRVWVVTKPGARMNRVLKLPDGSLSVSVTARAVEGEANEALRQILAAHFNIPVSRVVIIRGKKSRRKLLSI</sequence>